<dbReference type="Pfam" id="PF01479">
    <property type="entry name" value="S4"/>
    <property type="match status" value="1"/>
</dbReference>
<name>A0A921SRW7_9FIRM</name>
<organism evidence="3 4">
    <name type="scientific">Pseudoflavonifractor capillosus</name>
    <dbReference type="NCBI Taxonomy" id="106588"/>
    <lineage>
        <taxon>Bacteria</taxon>
        <taxon>Bacillati</taxon>
        <taxon>Bacillota</taxon>
        <taxon>Clostridia</taxon>
        <taxon>Eubacteriales</taxon>
        <taxon>Oscillospiraceae</taxon>
        <taxon>Pseudoflavonifractor</taxon>
    </lineage>
</organism>
<evidence type="ECO:0000256" key="1">
    <source>
        <dbReference type="PROSITE-ProRule" id="PRU00182"/>
    </source>
</evidence>
<dbReference type="SMART" id="SM00363">
    <property type="entry name" value="S4"/>
    <property type="match status" value="1"/>
</dbReference>
<feature type="domain" description="RNA-binding S4" evidence="2">
    <location>
        <begin position="190"/>
        <end position="247"/>
    </location>
</feature>
<dbReference type="Proteomes" id="UP000760668">
    <property type="component" value="Unassembled WGS sequence"/>
</dbReference>
<dbReference type="GO" id="GO:0003723">
    <property type="term" value="F:RNA binding"/>
    <property type="evidence" value="ECO:0007669"/>
    <property type="project" value="UniProtKB-KW"/>
</dbReference>
<gene>
    <name evidence="3" type="ORF">K8V01_04645</name>
</gene>
<dbReference type="InterPro" id="IPR036986">
    <property type="entry name" value="S4_RNA-bd_sf"/>
</dbReference>
<evidence type="ECO:0000259" key="2">
    <source>
        <dbReference type="SMART" id="SM00363"/>
    </source>
</evidence>
<keyword evidence="1" id="KW-0694">RNA-binding</keyword>
<dbReference type="CDD" id="cd00165">
    <property type="entry name" value="S4"/>
    <property type="match status" value="1"/>
</dbReference>
<dbReference type="InterPro" id="IPR002942">
    <property type="entry name" value="S4_RNA-bd"/>
</dbReference>
<dbReference type="Gene3D" id="3.30.70.330">
    <property type="match status" value="1"/>
</dbReference>
<dbReference type="Pfam" id="PF17774">
    <property type="entry name" value="YlmH_RBD"/>
    <property type="match status" value="1"/>
</dbReference>
<proteinExistence type="predicted"/>
<dbReference type="InterPro" id="IPR040591">
    <property type="entry name" value="RqcP2_RBD"/>
</dbReference>
<dbReference type="AlphaFoldDB" id="A0A921SRW7"/>
<dbReference type="RefSeq" id="WP_295369806.1">
    <property type="nucleotide sequence ID" value="NZ_DYUC01000042.1"/>
</dbReference>
<dbReference type="SUPFAM" id="SSF55174">
    <property type="entry name" value="Alpha-L RNA-binding motif"/>
    <property type="match status" value="1"/>
</dbReference>
<reference evidence="3" key="1">
    <citation type="journal article" date="2021" name="PeerJ">
        <title>Extensive microbial diversity within the chicken gut microbiome revealed by metagenomics and culture.</title>
        <authorList>
            <person name="Gilroy R."/>
            <person name="Ravi A."/>
            <person name="Getino M."/>
            <person name="Pursley I."/>
            <person name="Horton D.L."/>
            <person name="Alikhan N.F."/>
            <person name="Baker D."/>
            <person name="Gharbi K."/>
            <person name="Hall N."/>
            <person name="Watson M."/>
            <person name="Adriaenssens E.M."/>
            <person name="Foster-Nyarko E."/>
            <person name="Jarju S."/>
            <person name="Secka A."/>
            <person name="Antonio M."/>
            <person name="Oren A."/>
            <person name="Chaudhuri R.R."/>
            <person name="La Ragione R."/>
            <person name="Hildebrand F."/>
            <person name="Pallen M.J."/>
        </authorList>
    </citation>
    <scope>NUCLEOTIDE SEQUENCE</scope>
    <source>
        <strain evidence="3">CHK179-5677</strain>
    </source>
</reference>
<evidence type="ECO:0000313" key="4">
    <source>
        <dbReference type="Proteomes" id="UP000760668"/>
    </source>
</evidence>
<protein>
    <submittedName>
        <fullName evidence="3">YlmH/Sll1252 family protein</fullName>
    </submittedName>
</protein>
<sequence length="266" mass="29059">MNKTELLTRLARDGEERLLLARTMDKLELAGRRNIPAHTAFLSPQERASVEALINASGRPSHLFYGGFEGAERTICVFLPDWQEPEDWLANGEDCPVSALRCTFPEDAGLTHRDFLGSILGLGLDREKVGDLLVSPGVCDILLLKEIEDFLLLHLESAGRTRLKVSPVPLSALTPPKVEVKLIRDTVATLRLDAVAASAFSLPRSKAADLISSGRVQLNHRECVKPDRAVAQGDVISCRGMGKAAVKTVGGLSKKGRIMIEVERYL</sequence>
<dbReference type="Gene3D" id="3.10.290.10">
    <property type="entry name" value="RNA-binding S4 domain"/>
    <property type="match status" value="1"/>
</dbReference>
<reference evidence="3" key="2">
    <citation type="submission" date="2021-09" db="EMBL/GenBank/DDBJ databases">
        <authorList>
            <person name="Gilroy R."/>
        </authorList>
    </citation>
    <scope>NUCLEOTIDE SEQUENCE</scope>
    <source>
        <strain evidence="3">CHK179-5677</strain>
    </source>
</reference>
<dbReference type="PROSITE" id="PS50889">
    <property type="entry name" value="S4"/>
    <property type="match status" value="1"/>
</dbReference>
<comment type="caution">
    <text evidence="3">The sequence shown here is derived from an EMBL/GenBank/DDBJ whole genome shotgun (WGS) entry which is preliminary data.</text>
</comment>
<dbReference type="EMBL" id="DYUC01000042">
    <property type="protein sequence ID" value="HJG86300.1"/>
    <property type="molecule type" value="Genomic_DNA"/>
</dbReference>
<dbReference type="Gene3D" id="3.30.1370.160">
    <property type="match status" value="1"/>
</dbReference>
<evidence type="ECO:0000313" key="3">
    <source>
        <dbReference type="EMBL" id="HJG86300.1"/>
    </source>
</evidence>
<accession>A0A921SRW7</accession>
<dbReference type="InterPro" id="IPR012677">
    <property type="entry name" value="Nucleotide-bd_a/b_plait_sf"/>
</dbReference>